<evidence type="ECO:0000256" key="9">
    <source>
        <dbReference type="RuleBase" id="RU362118"/>
    </source>
</evidence>
<dbReference type="GO" id="GO:0005737">
    <property type="term" value="C:cytoplasm"/>
    <property type="evidence" value="ECO:0007669"/>
    <property type="project" value="TreeGrafter"/>
</dbReference>
<dbReference type="SUPFAM" id="SSF53383">
    <property type="entry name" value="PLP-dependent transferases"/>
    <property type="match status" value="1"/>
</dbReference>
<dbReference type="PANTHER" id="PTHR11808">
    <property type="entry name" value="TRANS-SULFURATION ENZYME FAMILY MEMBER"/>
    <property type="match status" value="1"/>
</dbReference>
<dbReference type="STRING" id="686624.SAMN04488242_0969"/>
<dbReference type="Gene3D" id="3.90.1150.10">
    <property type="entry name" value="Aspartate Aminotransferase, domain 1"/>
    <property type="match status" value="1"/>
</dbReference>
<accession>A0A1G9IJ36</accession>
<dbReference type="EMBL" id="FNGP01000001">
    <property type="protein sequence ID" value="SDL25142.1"/>
    <property type="molecule type" value="Genomic_DNA"/>
</dbReference>
<dbReference type="Gene3D" id="3.40.640.10">
    <property type="entry name" value="Type I PLP-dependent aspartate aminotransferase-like (Major domain)"/>
    <property type="match status" value="1"/>
</dbReference>
<dbReference type="InterPro" id="IPR000277">
    <property type="entry name" value="Cys/Met-Metab_PyrdxlP-dep_enz"/>
</dbReference>
<dbReference type="PIRSF" id="PIRSF001434">
    <property type="entry name" value="CGS"/>
    <property type="match status" value="1"/>
</dbReference>
<dbReference type="GO" id="GO:0030170">
    <property type="term" value="F:pyridoxal phosphate binding"/>
    <property type="evidence" value="ECO:0007669"/>
    <property type="project" value="InterPro"/>
</dbReference>
<dbReference type="GO" id="GO:0003962">
    <property type="term" value="F:cystathionine gamma-synthase activity"/>
    <property type="evidence" value="ECO:0007669"/>
    <property type="project" value="TreeGrafter"/>
</dbReference>
<dbReference type="InterPro" id="IPR015421">
    <property type="entry name" value="PyrdxlP-dep_Trfase_major"/>
</dbReference>
<dbReference type="GO" id="GO:0019343">
    <property type="term" value="P:cysteine biosynthetic process via cystathionine"/>
    <property type="evidence" value="ECO:0007669"/>
    <property type="project" value="TreeGrafter"/>
</dbReference>
<keyword evidence="3 8" id="KW-0663">Pyridoxal phosphate</keyword>
<dbReference type="GO" id="GO:0004123">
    <property type="term" value="F:cystathionine gamma-lyase activity"/>
    <property type="evidence" value="ECO:0007669"/>
    <property type="project" value="TreeGrafter"/>
</dbReference>
<dbReference type="RefSeq" id="WP_093249372.1">
    <property type="nucleotide sequence ID" value="NZ_FNGP01000001.1"/>
</dbReference>
<gene>
    <name evidence="10" type="ORF">SAMN04488242_0969</name>
</gene>
<name>A0A1G9IJ36_9ACTN</name>
<proteinExistence type="inferred from homology"/>
<evidence type="ECO:0000256" key="2">
    <source>
        <dbReference type="ARBA" id="ARBA00009077"/>
    </source>
</evidence>
<dbReference type="InterPro" id="IPR054542">
    <property type="entry name" value="Cys_met_metab_PP"/>
</dbReference>
<dbReference type="AlphaFoldDB" id="A0A1G9IJ36"/>
<evidence type="ECO:0000313" key="10">
    <source>
        <dbReference type="EMBL" id="SDL25142.1"/>
    </source>
</evidence>
<reference evidence="11" key="1">
    <citation type="submission" date="2016-10" db="EMBL/GenBank/DDBJ databases">
        <authorList>
            <person name="Varghese N."/>
            <person name="Submissions S."/>
        </authorList>
    </citation>
    <scope>NUCLEOTIDE SEQUENCE [LARGE SCALE GENOMIC DNA]</scope>
    <source>
        <strain evidence="11">CGMCC 1.9159</strain>
    </source>
</reference>
<dbReference type="Pfam" id="PF01053">
    <property type="entry name" value="Cys_Met_Meta_PP"/>
    <property type="match status" value="1"/>
</dbReference>
<dbReference type="GO" id="GO:0019346">
    <property type="term" value="P:transsulfuration"/>
    <property type="evidence" value="ECO:0007669"/>
    <property type="project" value="InterPro"/>
</dbReference>
<dbReference type="GO" id="GO:0047982">
    <property type="term" value="F:homocysteine desulfhydrase activity"/>
    <property type="evidence" value="ECO:0007669"/>
    <property type="project" value="UniProtKB-EC"/>
</dbReference>
<evidence type="ECO:0000256" key="3">
    <source>
        <dbReference type="ARBA" id="ARBA00022898"/>
    </source>
</evidence>
<evidence type="ECO:0000256" key="8">
    <source>
        <dbReference type="PIRSR" id="PIRSR001434-2"/>
    </source>
</evidence>
<sequence length="385" mass="40386">MAELGRWTQAARGGLDTDTGRGAVVPPIYLSTNYTFLAPGEPRAHDYSRSGNPTRDVLNDALAHLEGGAGGVSVTSGMAAVTLLVEAFVPVGGRIVAPHDAYGGTWRLFTMLAATGRLTVDFVNLAKLDEAADALSQPADMVWIETPSNPLLRITDIAAVSALARKTGARVVVDNTFCSPLLQQPLALGADFAVHSTTKYIAGHSDVIGGAVVSASAEDHEKCVLWANSLGLTGSAFDAYLTMRGLRSLDARLRVHAENAEAVVDAFDGHPSVARLHYPGLPDHPDFQLARRQMSGSGSVITAELAGGRAAVDRFLDGLQIFHLAESLGGTESLVCHPATMTHASMTPEALAEAGITDATLRFSVGIEARDDLVAVVSEALERVG</sequence>
<evidence type="ECO:0000256" key="5">
    <source>
        <dbReference type="ARBA" id="ARBA00047199"/>
    </source>
</evidence>
<dbReference type="GO" id="GO:0018826">
    <property type="term" value="F:methionine gamma-lyase activity"/>
    <property type="evidence" value="ECO:0007669"/>
    <property type="project" value="UniProtKB-EC"/>
</dbReference>
<evidence type="ECO:0000256" key="1">
    <source>
        <dbReference type="ARBA" id="ARBA00001933"/>
    </source>
</evidence>
<dbReference type="PROSITE" id="PS00868">
    <property type="entry name" value="CYS_MET_METAB_PP"/>
    <property type="match status" value="1"/>
</dbReference>
<comment type="catalytic activity">
    <reaction evidence="7">
        <text>L-methionine + H2O = methanethiol + 2-oxobutanoate + NH4(+)</text>
        <dbReference type="Rhea" id="RHEA:23800"/>
        <dbReference type="ChEBI" id="CHEBI:15377"/>
        <dbReference type="ChEBI" id="CHEBI:16007"/>
        <dbReference type="ChEBI" id="CHEBI:16763"/>
        <dbReference type="ChEBI" id="CHEBI:28938"/>
        <dbReference type="ChEBI" id="CHEBI:57844"/>
        <dbReference type="EC" id="4.4.1.11"/>
    </reaction>
    <physiologicalReaction direction="left-to-right" evidence="7">
        <dbReference type="Rhea" id="RHEA:23801"/>
    </physiologicalReaction>
</comment>
<dbReference type="InterPro" id="IPR015422">
    <property type="entry name" value="PyrdxlP-dep_Trfase_small"/>
</dbReference>
<comment type="catalytic activity">
    <reaction evidence="6">
        <text>L-homocysteine + H2O = 2-oxobutanoate + hydrogen sulfide + NH4(+) + H(+)</text>
        <dbReference type="Rhea" id="RHEA:14501"/>
        <dbReference type="ChEBI" id="CHEBI:15377"/>
        <dbReference type="ChEBI" id="CHEBI:15378"/>
        <dbReference type="ChEBI" id="CHEBI:16763"/>
        <dbReference type="ChEBI" id="CHEBI:28938"/>
        <dbReference type="ChEBI" id="CHEBI:29919"/>
        <dbReference type="ChEBI" id="CHEBI:58199"/>
        <dbReference type="EC" id="4.4.1.2"/>
    </reaction>
    <physiologicalReaction direction="left-to-right" evidence="6">
        <dbReference type="Rhea" id="RHEA:14502"/>
    </physiologicalReaction>
</comment>
<evidence type="ECO:0000256" key="4">
    <source>
        <dbReference type="ARBA" id="ARBA00047175"/>
    </source>
</evidence>
<feature type="modified residue" description="N6-(pyridoxal phosphate)lysine" evidence="8">
    <location>
        <position position="199"/>
    </location>
</feature>
<evidence type="ECO:0000256" key="7">
    <source>
        <dbReference type="ARBA" id="ARBA00052699"/>
    </source>
</evidence>
<dbReference type="OrthoDB" id="9780685at2"/>
<evidence type="ECO:0000256" key="6">
    <source>
        <dbReference type="ARBA" id="ARBA00048780"/>
    </source>
</evidence>
<organism evidence="10 11">
    <name type="scientific">Tessaracoccus oleiagri</name>
    <dbReference type="NCBI Taxonomy" id="686624"/>
    <lineage>
        <taxon>Bacteria</taxon>
        <taxon>Bacillati</taxon>
        <taxon>Actinomycetota</taxon>
        <taxon>Actinomycetes</taxon>
        <taxon>Propionibacteriales</taxon>
        <taxon>Propionibacteriaceae</taxon>
        <taxon>Tessaracoccus</taxon>
    </lineage>
</organism>
<keyword evidence="11" id="KW-1185">Reference proteome</keyword>
<comment type="cofactor">
    <cofactor evidence="1 9">
        <name>pyridoxal 5'-phosphate</name>
        <dbReference type="ChEBI" id="CHEBI:597326"/>
    </cofactor>
</comment>
<comment type="similarity">
    <text evidence="2 9">Belongs to the trans-sulfuration enzymes family.</text>
</comment>
<dbReference type="CDD" id="cd00614">
    <property type="entry name" value="CGS_like"/>
    <property type="match status" value="1"/>
</dbReference>
<dbReference type="EC" id="4.4.1.2" evidence="4"/>
<dbReference type="FunFam" id="3.40.640.10:FF:000046">
    <property type="entry name" value="Cystathionine gamma-lyase"/>
    <property type="match status" value="1"/>
</dbReference>
<evidence type="ECO:0000313" key="11">
    <source>
        <dbReference type="Proteomes" id="UP000199475"/>
    </source>
</evidence>
<dbReference type="PANTHER" id="PTHR11808:SF75">
    <property type="entry name" value="CYSTATHIONINE GAMMA-SYNTHASE"/>
    <property type="match status" value="1"/>
</dbReference>
<dbReference type="InterPro" id="IPR015424">
    <property type="entry name" value="PyrdxlP-dep_Trfase"/>
</dbReference>
<protein>
    <recommendedName>
        <fullName evidence="4">homocysteine desulfhydrase</fullName>
        <ecNumber evidence="4">4.4.1.2</ecNumber>
    </recommendedName>
    <alternativeName>
        <fullName evidence="5">Homocysteine desulfhydrase</fullName>
    </alternativeName>
</protein>
<dbReference type="Proteomes" id="UP000199475">
    <property type="component" value="Unassembled WGS sequence"/>
</dbReference>